<dbReference type="Pfam" id="PF13229">
    <property type="entry name" value="Beta_helix"/>
    <property type="match status" value="1"/>
</dbReference>
<dbReference type="Gene3D" id="2.160.20.10">
    <property type="entry name" value="Single-stranded right-handed beta-helix, Pectin lyase-like"/>
    <property type="match status" value="2"/>
</dbReference>
<dbReference type="InterPro" id="IPR012334">
    <property type="entry name" value="Pectin_lyas_fold"/>
</dbReference>
<proteinExistence type="predicted"/>
<dbReference type="InterPro" id="IPR011050">
    <property type="entry name" value="Pectin_lyase_fold/virulence"/>
</dbReference>
<feature type="domain" description="Right handed beta helix" evidence="1">
    <location>
        <begin position="460"/>
        <end position="576"/>
    </location>
</feature>
<dbReference type="NCBIfam" id="TIGR03804">
    <property type="entry name" value="para_beta_helix"/>
    <property type="match status" value="1"/>
</dbReference>
<evidence type="ECO:0000313" key="3">
    <source>
        <dbReference type="Proteomes" id="UP000642829"/>
    </source>
</evidence>
<reference evidence="2" key="2">
    <citation type="submission" date="2020-09" db="EMBL/GenBank/DDBJ databases">
        <authorList>
            <person name="Sun Q."/>
            <person name="Kim S."/>
        </authorList>
    </citation>
    <scope>NUCLEOTIDE SEQUENCE</scope>
    <source>
        <strain evidence="2">KCTC 12870</strain>
    </source>
</reference>
<accession>A0A8J3DEL1</accession>
<dbReference type="AlphaFoldDB" id="A0A8J3DEL1"/>
<comment type="caution">
    <text evidence="2">The sequence shown here is derived from an EMBL/GenBank/DDBJ whole genome shotgun (WGS) entry which is preliminary data.</text>
</comment>
<keyword evidence="3" id="KW-1185">Reference proteome</keyword>
<protein>
    <recommendedName>
        <fullName evidence="1">Right handed beta helix domain-containing protein</fullName>
    </recommendedName>
</protein>
<dbReference type="RefSeq" id="WP_189516555.1">
    <property type="nucleotide sequence ID" value="NZ_BMXG01000022.1"/>
</dbReference>
<dbReference type="InterPro" id="IPR022441">
    <property type="entry name" value="Para_beta_helix_rpt-2"/>
</dbReference>
<dbReference type="InterPro" id="IPR006626">
    <property type="entry name" value="PbH1"/>
</dbReference>
<name>A0A8J3DEL1_9BACT</name>
<reference evidence="2" key="1">
    <citation type="journal article" date="2014" name="Int. J. Syst. Evol. Microbiol.">
        <title>Complete genome sequence of Corynebacterium casei LMG S-19264T (=DSM 44701T), isolated from a smear-ripened cheese.</title>
        <authorList>
            <consortium name="US DOE Joint Genome Institute (JGI-PGF)"/>
            <person name="Walter F."/>
            <person name="Albersmeier A."/>
            <person name="Kalinowski J."/>
            <person name="Ruckert C."/>
        </authorList>
    </citation>
    <scope>NUCLEOTIDE SEQUENCE</scope>
    <source>
        <strain evidence="2">KCTC 12870</strain>
    </source>
</reference>
<dbReference type="EMBL" id="BMXG01000022">
    <property type="protein sequence ID" value="GHC09929.1"/>
    <property type="molecule type" value="Genomic_DNA"/>
</dbReference>
<dbReference type="SMART" id="SM00710">
    <property type="entry name" value="PbH1"/>
    <property type="match status" value="9"/>
</dbReference>
<evidence type="ECO:0000313" key="2">
    <source>
        <dbReference type="EMBL" id="GHC09929.1"/>
    </source>
</evidence>
<gene>
    <name evidence="2" type="ORF">GCM10007047_29120</name>
</gene>
<dbReference type="Proteomes" id="UP000642829">
    <property type="component" value="Unassembled WGS sequence"/>
</dbReference>
<sequence length="1114" mass="122954">MSVYRCFVQVACAALLTQYVLGSQVETNSLSTLQMLQPGQPAEVNLAAGDYVLPKEGLLLKNLEGVTINAEGVRLLASNPVGSALIIRNCKNLTIRGLTVDYNPLPFTQGTITAVDREALTADIAIHDGYPDLTEDYLVRRAHLFEKDRHLWKAGAPDYYLSKNERLDARHCRLHFQKGETAFHYVEVGDRIVMNIRKAAAIQVRDNSEGLHLEDCTIHAGPGLGLLVRFAKDGGTYERLRVLPGPLPEGATEPRLLSTCADAVNIAYTRKGPIISECEFAYMGDDSVNLHGATLPVLAWEDEKTCLSMRPFGDDPFEDLLQEGDVVRFLQEPDFSLIRTSEIESIERANEPFEKWESKMREIWPSYRKSKNATFYRIRFKDAISDVPAGISFCEFHASSASGFVIKDSYFHDHRARGLRLMSNDGLIENNRFERLKGAAISAGPEFAYWKEAGWVHDLTIRGNTITDVGLGAHQLYEESYTLGAISLFTHVLPMGMASRYYQGNDNILIEDNVIDGCSMDGISIVASKNVVIRNNEISNVNLIDAGDAGRDYGLKAGQAISIIQSEALIENNTIHVAPPKFESKAIVPDVDTASNVSQEMLTLSTSVMVGNPKVDGSHLVNAELEGANGFRFYWIENEGRRALGQQFKVSKKTKISQLALKINSATRNLDTNSLFSLTFARTKNGSAQPGEILASYVGLIPDEDEKLDSRTWLYLTFAELELKPGDYCFYVNFNAAGQAGRSLVLSVGAKNDTYEGGRGIFANDGPLGTWEYSRPLHFVLSDSANLQPAVPEQAAVSRRILNVDSNGGGDYTSLADACRDVQPGDVIRIEPGSGPYREPLFIKRSGRKDAPIVVEGSGETVTGFDPLEGFRKEGDHYVCDIAQEFPFVLVFKGERLLQDALTGQFTKYARLSEDNKSLELLPGVSPDGWEISTRYFVVRIENASHQVFRNLKATGALNDGFNLHGKGQGLVFENIEAFQNLDEGFSAHDQMQCEISDGVFYGNDNGVGNVADSEMSATRLKIYDNLGYGLWLSNCRAVLSDIQAWDNGISQIRFSGNVNVEVDGVVAYDVPWKARQWVSYKESAKASSLAAVAMDRKVQLVGEQPVLRSRESL</sequence>
<dbReference type="SUPFAM" id="SSF51126">
    <property type="entry name" value="Pectin lyase-like"/>
    <property type="match status" value="2"/>
</dbReference>
<dbReference type="InterPro" id="IPR039448">
    <property type="entry name" value="Beta_helix"/>
</dbReference>
<evidence type="ECO:0000259" key="1">
    <source>
        <dbReference type="Pfam" id="PF13229"/>
    </source>
</evidence>
<organism evidence="2 3">
    <name type="scientific">Cerasicoccus arenae</name>
    <dbReference type="NCBI Taxonomy" id="424488"/>
    <lineage>
        <taxon>Bacteria</taxon>
        <taxon>Pseudomonadati</taxon>
        <taxon>Verrucomicrobiota</taxon>
        <taxon>Opitutia</taxon>
        <taxon>Puniceicoccales</taxon>
        <taxon>Cerasicoccaceae</taxon>
        <taxon>Cerasicoccus</taxon>
    </lineage>
</organism>